<evidence type="ECO:0000259" key="3">
    <source>
        <dbReference type="Pfam" id="PF02397"/>
    </source>
</evidence>
<dbReference type="Proteomes" id="UP000368032">
    <property type="component" value="Unassembled WGS sequence"/>
</dbReference>
<accession>A0A5K1J371</accession>
<feature type="domain" description="Bacterial sugar transferase" evidence="3">
    <location>
        <begin position="15"/>
        <end position="189"/>
    </location>
</feature>
<evidence type="ECO:0000256" key="2">
    <source>
        <dbReference type="SAM" id="Phobius"/>
    </source>
</evidence>
<dbReference type="RefSeq" id="WP_152068014.1">
    <property type="nucleotide sequence ID" value="NZ_CABWIF010000022.1"/>
</dbReference>
<dbReference type="EMBL" id="CABWIF010000022">
    <property type="protein sequence ID" value="VWL96933.1"/>
    <property type="molecule type" value="Genomic_DNA"/>
</dbReference>
<evidence type="ECO:0000256" key="1">
    <source>
        <dbReference type="ARBA" id="ARBA00006464"/>
    </source>
</evidence>
<dbReference type="Pfam" id="PF02397">
    <property type="entry name" value="Bac_transf"/>
    <property type="match status" value="1"/>
</dbReference>
<feature type="transmembrane region" description="Helical" evidence="2">
    <location>
        <begin position="20"/>
        <end position="41"/>
    </location>
</feature>
<reference evidence="4 5" key="1">
    <citation type="submission" date="2019-10" db="EMBL/GenBank/DDBJ databases">
        <authorList>
            <person name="Wolf R A."/>
        </authorList>
    </citation>
    <scope>NUCLEOTIDE SEQUENCE [LARGE SCALE GENOMIC DNA]</scope>
    <source>
        <strain evidence="4">Collinsella_aerofaciens_DSM_13712</strain>
    </source>
</reference>
<dbReference type="EC" id="2.7.8.36" evidence="4"/>
<dbReference type="PANTHER" id="PTHR30576:SF8">
    <property type="entry name" value="UNDECAPRENYL-PHOSPHATE GALACTOSE PHOSPHOTRANSFERASE"/>
    <property type="match status" value="1"/>
</dbReference>
<gene>
    <name evidence="4" type="primary">pglC</name>
    <name evidence="4" type="ORF">CKJAJONC_00225</name>
</gene>
<name>A0A5K1J371_9ACTN</name>
<dbReference type="InterPro" id="IPR003362">
    <property type="entry name" value="Bact_transf"/>
</dbReference>
<keyword evidence="2" id="KW-1133">Transmembrane helix</keyword>
<keyword evidence="2" id="KW-0812">Transmembrane</keyword>
<organism evidence="4 5">
    <name type="scientific">Collinsella aerofaciens</name>
    <dbReference type="NCBI Taxonomy" id="74426"/>
    <lineage>
        <taxon>Bacteria</taxon>
        <taxon>Bacillati</taxon>
        <taxon>Actinomycetota</taxon>
        <taxon>Coriobacteriia</taxon>
        <taxon>Coriobacteriales</taxon>
        <taxon>Coriobacteriaceae</taxon>
        <taxon>Collinsella</taxon>
    </lineage>
</organism>
<evidence type="ECO:0000313" key="4">
    <source>
        <dbReference type="EMBL" id="VWL96933.1"/>
    </source>
</evidence>
<dbReference type="AlphaFoldDB" id="A0A5K1J371"/>
<dbReference type="PANTHER" id="PTHR30576">
    <property type="entry name" value="COLANIC BIOSYNTHESIS UDP-GLUCOSE LIPID CARRIER TRANSFERASE"/>
    <property type="match status" value="1"/>
</dbReference>
<proteinExistence type="inferred from homology"/>
<protein>
    <submittedName>
        <fullName evidence="4">Undecaprenyl phosphate N,N'-diacetylbacillosamine 1-phosphate transferase</fullName>
        <ecNumber evidence="4">2.7.8.36</ecNumber>
    </submittedName>
</protein>
<evidence type="ECO:0000313" key="5">
    <source>
        <dbReference type="Proteomes" id="UP000368032"/>
    </source>
</evidence>
<keyword evidence="4" id="KW-0808">Transferase</keyword>
<sequence length="239" mass="27378">MSRLGNETFYQRYGKRAIDLCLSLILLILFWWVLAIVALLVRFKLGSPVLFRQPRPGKDEKIFNLYKFRSMTDERDENGNLLPDEMRLTKFGKALRATSLDELPEVFNIVLGEMAIIGPRPQLVRDMVFMTPEQRRRHCVRPGLSGLAQVNGRNAIAWDDKLAYDLDYIEHITFAGDVAIFFKTLAKAFVKQEGITEDGMATAADYGDYLLAMKHVTREKYDDLQAQAKKLLDETVVIL</sequence>
<comment type="similarity">
    <text evidence="1">Belongs to the bacterial sugar transferase family.</text>
</comment>
<keyword evidence="2" id="KW-0472">Membrane</keyword>
<dbReference type="GO" id="GO:0102334">
    <property type="term" value="F:N,N'-diacetylbacilliosaminyl-1-phosphate transferase activity"/>
    <property type="evidence" value="ECO:0007669"/>
    <property type="project" value="UniProtKB-EC"/>
</dbReference>